<evidence type="ECO:0000256" key="1">
    <source>
        <dbReference type="SAM" id="Coils"/>
    </source>
</evidence>
<accession>A0AAD7Q8Y4</accession>
<feature type="region of interest" description="Disordered" evidence="2">
    <location>
        <begin position="215"/>
        <end position="239"/>
    </location>
</feature>
<evidence type="ECO:0000256" key="2">
    <source>
        <dbReference type="SAM" id="MobiDB-lite"/>
    </source>
</evidence>
<protein>
    <submittedName>
        <fullName evidence="3">Myosin heavy chain, cardiac muscle isoform-like isoform X1</fullName>
    </submittedName>
</protein>
<sequence length="317" mass="35735">MIATSREDQKLRWVSDIFFSPSPYDHILKKGSLRSKKIEPHCEMGYLSGKKIEVDCLRTVESLRGRLLAERQASRIAKEDGELMGNKLIELESKLREETKVRDRAERKLEFLKKKLESLNLSSISGKSEQSSSSEKCENSCRSYTASSAFKGIEEKPKSDIANPIVSEKVMHNVSENPDENQLKSHAANPVVSEDLKQNVLEVFSPTTHISPFAAKDSNFYSTDNSSSNSNRSSSSKFSVVDNMDDHQDYVDNSLALVLVDQQIITSLPTKLQPVDESVIEALVALRHAKEMLAGSMERRHMMIRIRPNLISHIQLQ</sequence>
<dbReference type="PANTHER" id="PTHR33701:SF2">
    <property type="entry name" value="TRANSMEMBRANE PROTEIN"/>
    <property type="match status" value="1"/>
</dbReference>
<keyword evidence="1" id="KW-0175">Coiled coil</keyword>
<evidence type="ECO:0000313" key="3">
    <source>
        <dbReference type="EMBL" id="KAJ7977039.1"/>
    </source>
</evidence>
<name>A0AAD7Q8Y4_QUISA</name>
<keyword evidence="4" id="KW-1185">Reference proteome</keyword>
<comment type="caution">
    <text evidence="3">The sequence shown here is derived from an EMBL/GenBank/DDBJ whole genome shotgun (WGS) entry which is preliminary data.</text>
</comment>
<dbReference type="AlphaFoldDB" id="A0AAD7Q8Y4"/>
<feature type="coiled-coil region" evidence="1">
    <location>
        <begin position="88"/>
        <end position="122"/>
    </location>
</feature>
<dbReference type="Proteomes" id="UP001163823">
    <property type="component" value="Chromosome 3"/>
</dbReference>
<proteinExistence type="predicted"/>
<dbReference type="EMBL" id="JARAOO010000003">
    <property type="protein sequence ID" value="KAJ7977039.1"/>
    <property type="molecule type" value="Genomic_DNA"/>
</dbReference>
<dbReference type="KEGG" id="qsa:O6P43_006732"/>
<evidence type="ECO:0000313" key="4">
    <source>
        <dbReference type="Proteomes" id="UP001163823"/>
    </source>
</evidence>
<organism evidence="3 4">
    <name type="scientific">Quillaja saponaria</name>
    <name type="common">Soap bark tree</name>
    <dbReference type="NCBI Taxonomy" id="32244"/>
    <lineage>
        <taxon>Eukaryota</taxon>
        <taxon>Viridiplantae</taxon>
        <taxon>Streptophyta</taxon>
        <taxon>Embryophyta</taxon>
        <taxon>Tracheophyta</taxon>
        <taxon>Spermatophyta</taxon>
        <taxon>Magnoliopsida</taxon>
        <taxon>eudicotyledons</taxon>
        <taxon>Gunneridae</taxon>
        <taxon>Pentapetalae</taxon>
        <taxon>rosids</taxon>
        <taxon>fabids</taxon>
        <taxon>Fabales</taxon>
        <taxon>Quillajaceae</taxon>
        <taxon>Quillaja</taxon>
    </lineage>
</organism>
<reference evidence="3" key="1">
    <citation type="journal article" date="2023" name="Science">
        <title>Elucidation of the pathway for biosynthesis of saponin adjuvants from the soapbark tree.</title>
        <authorList>
            <person name="Reed J."/>
            <person name="Orme A."/>
            <person name="El-Demerdash A."/>
            <person name="Owen C."/>
            <person name="Martin L.B.B."/>
            <person name="Misra R.C."/>
            <person name="Kikuchi S."/>
            <person name="Rejzek M."/>
            <person name="Martin A.C."/>
            <person name="Harkess A."/>
            <person name="Leebens-Mack J."/>
            <person name="Louveau T."/>
            <person name="Stephenson M.J."/>
            <person name="Osbourn A."/>
        </authorList>
    </citation>
    <scope>NUCLEOTIDE SEQUENCE</scope>
    <source>
        <strain evidence="3">S10</strain>
    </source>
</reference>
<feature type="compositionally biased region" description="Low complexity" evidence="2">
    <location>
        <begin position="218"/>
        <end position="239"/>
    </location>
</feature>
<gene>
    <name evidence="3" type="ORF">O6P43_006732</name>
</gene>
<dbReference type="PANTHER" id="PTHR33701">
    <property type="entry name" value="TRANSMEMBRANE PROTEIN"/>
    <property type="match status" value="1"/>
</dbReference>